<accession>A0A1X1T526</accession>
<evidence type="ECO:0000256" key="4">
    <source>
        <dbReference type="ARBA" id="ARBA00012355"/>
    </source>
</evidence>
<dbReference type="EC" id="2.3.1.178" evidence="4 9"/>
<evidence type="ECO:0000256" key="9">
    <source>
        <dbReference type="RuleBase" id="RU365045"/>
    </source>
</evidence>
<proteinExistence type="inferred from homology"/>
<dbReference type="InterPro" id="IPR012772">
    <property type="entry name" value="Ectoine_EctA"/>
</dbReference>
<dbReference type="GO" id="GO:0019491">
    <property type="term" value="P:ectoine biosynthetic process"/>
    <property type="evidence" value="ECO:0007669"/>
    <property type="project" value="UniProtKB-UniPathway"/>
</dbReference>
<dbReference type="NCBIfam" id="TIGR02406">
    <property type="entry name" value="ectoine_EctA"/>
    <property type="match status" value="1"/>
</dbReference>
<dbReference type="STRING" id="188915.AWC02_19870"/>
<dbReference type="GO" id="GO:0033816">
    <property type="term" value="F:diaminobutyrate acetyltransferase activity"/>
    <property type="evidence" value="ECO:0007669"/>
    <property type="project" value="UniProtKB-EC"/>
</dbReference>
<comment type="similarity">
    <text evidence="3 9">Belongs to the acetyltransferase family. EctA subfamily.</text>
</comment>
<dbReference type="InterPro" id="IPR000182">
    <property type="entry name" value="GNAT_dom"/>
</dbReference>
<dbReference type="Pfam" id="PF00583">
    <property type="entry name" value="Acetyltransf_1"/>
    <property type="match status" value="1"/>
</dbReference>
<organism evidence="11 12">
    <name type="scientific">Mycolicibacter engbaekii</name>
    <dbReference type="NCBI Taxonomy" id="188915"/>
    <lineage>
        <taxon>Bacteria</taxon>
        <taxon>Bacillati</taxon>
        <taxon>Actinomycetota</taxon>
        <taxon>Actinomycetes</taxon>
        <taxon>Mycobacteriales</taxon>
        <taxon>Mycobacteriaceae</taxon>
        <taxon>Mycolicibacter</taxon>
    </lineage>
</organism>
<evidence type="ECO:0000256" key="3">
    <source>
        <dbReference type="ARBA" id="ARBA00010712"/>
    </source>
</evidence>
<dbReference type="InterPro" id="IPR016181">
    <property type="entry name" value="Acyl_CoA_acyltransferase"/>
</dbReference>
<comment type="pathway">
    <text evidence="2 9">Amine and polyamine biosynthesis; ectoine biosynthesis; L-ectoine from L-aspartate 4-semialdehyde: step 2/3.</text>
</comment>
<protein>
    <recommendedName>
        <fullName evidence="5 9">L-2,4-diaminobutyric acid acetyltransferase</fullName>
        <shortName evidence="9">DABA acetyltransferase</shortName>
        <ecNumber evidence="4 9">2.3.1.178</ecNumber>
    </recommendedName>
</protein>
<dbReference type="Proteomes" id="UP000193465">
    <property type="component" value="Unassembled WGS sequence"/>
</dbReference>
<sequence length="169" mass="18636">MSDTDRVRLRTPTVADGPSLWRMAVDSATLDVNAPYAYLLWCRDFAATSVIAEVDGRPGGFVTGYRRPTHPEVLMIWQVAVDAAHRGVGLAGLMLDHLASRHVAEGVTHVETSITPDNAASRRLFAAFARRWDAPLACSELFEAGLFAESHLAEELFRIGPLRVQPRRL</sequence>
<comment type="caution">
    <text evidence="11">The sequence shown here is derived from an EMBL/GenBank/DDBJ whole genome shotgun (WGS) entry which is preliminary data.</text>
</comment>
<dbReference type="PROSITE" id="PS51186">
    <property type="entry name" value="GNAT"/>
    <property type="match status" value="1"/>
</dbReference>
<dbReference type="EMBL" id="LQOT01000076">
    <property type="protein sequence ID" value="ORV39637.1"/>
    <property type="molecule type" value="Genomic_DNA"/>
</dbReference>
<evidence type="ECO:0000259" key="10">
    <source>
        <dbReference type="PROSITE" id="PS51186"/>
    </source>
</evidence>
<evidence type="ECO:0000256" key="8">
    <source>
        <dbReference type="ARBA" id="ARBA00048924"/>
    </source>
</evidence>
<feature type="domain" description="N-acetyltransferase" evidence="10">
    <location>
        <begin position="7"/>
        <end position="149"/>
    </location>
</feature>
<comment type="function">
    <text evidence="1 9">Catalyzes the acetylation of L-2,4-diaminobutyrate (DABA) to gamma-N-acetyl-alpha,gamma-diaminobutyric acid (ADABA) with acetyl coenzyme A.</text>
</comment>
<dbReference type="Gene3D" id="3.40.630.30">
    <property type="match status" value="1"/>
</dbReference>
<evidence type="ECO:0000256" key="6">
    <source>
        <dbReference type="ARBA" id="ARBA00022679"/>
    </source>
</evidence>
<evidence type="ECO:0000256" key="7">
    <source>
        <dbReference type="ARBA" id="ARBA00023315"/>
    </source>
</evidence>
<comment type="catalytic activity">
    <reaction evidence="8 9">
        <text>L-2,4-diaminobutanoate + acetyl-CoA = (2S)-4-acetamido-2-aminobutanoate + CoA + H(+)</text>
        <dbReference type="Rhea" id="RHEA:16901"/>
        <dbReference type="ChEBI" id="CHEBI:15378"/>
        <dbReference type="ChEBI" id="CHEBI:57287"/>
        <dbReference type="ChEBI" id="CHEBI:57288"/>
        <dbReference type="ChEBI" id="CHEBI:58761"/>
        <dbReference type="ChEBI" id="CHEBI:58929"/>
        <dbReference type="EC" id="2.3.1.178"/>
    </reaction>
</comment>
<gene>
    <name evidence="9" type="primary">ectA</name>
    <name evidence="11" type="ORF">AWC02_19870</name>
</gene>
<evidence type="ECO:0000313" key="12">
    <source>
        <dbReference type="Proteomes" id="UP000193465"/>
    </source>
</evidence>
<dbReference type="SUPFAM" id="SSF55729">
    <property type="entry name" value="Acyl-CoA N-acyltransferases (Nat)"/>
    <property type="match status" value="1"/>
</dbReference>
<name>A0A1X1T526_9MYCO</name>
<evidence type="ECO:0000256" key="5">
    <source>
        <dbReference type="ARBA" id="ARBA00017935"/>
    </source>
</evidence>
<dbReference type="AlphaFoldDB" id="A0A1X1T526"/>
<evidence type="ECO:0000256" key="1">
    <source>
        <dbReference type="ARBA" id="ARBA00003741"/>
    </source>
</evidence>
<keyword evidence="7 9" id="KW-0012">Acyltransferase</keyword>
<reference evidence="11 12" key="1">
    <citation type="submission" date="2016-01" db="EMBL/GenBank/DDBJ databases">
        <title>The new phylogeny of the genus Mycobacterium.</title>
        <authorList>
            <person name="Tarcisio F."/>
            <person name="Conor M."/>
            <person name="Antonella G."/>
            <person name="Elisabetta G."/>
            <person name="Giulia F.S."/>
            <person name="Sara T."/>
            <person name="Anna F."/>
            <person name="Clotilde B."/>
            <person name="Roberto B."/>
            <person name="Veronica D.S."/>
            <person name="Fabio R."/>
            <person name="Monica P."/>
            <person name="Olivier J."/>
            <person name="Enrico T."/>
            <person name="Nicola S."/>
        </authorList>
    </citation>
    <scope>NUCLEOTIDE SEQUENCE [LARGE SCALE GENOMIC DNA]</scope>
    <source>
        <strain evidence="11 12">ATCC 27353</strain>
    </source>
</reference>
<keyword evidence="6 9" id="KW-0808">Transferase</keyword>
<dbReference type="UniPathway" id="UPA00067">
    <property type="reaction ID" value="UER00122"/>
</dbReference>
<evidence type="ECO:0000256" key="2">
    <source>
        <dbReference type="ARBA" id="ARBA00004978"/>
    </source>
</evidence>
<dbReference type="CDD" id="cd04301">
    <property type="entry name" value="NAT_SF"/>
    <property type="match status" value="1"/>
</dbReference>
<keyword evidence="12" id="KW-1185">Reference proteome</keyword>
<evidence type="ECO:0000313" key="11">
    <source>
        <dbReference type="EMBL" id="ORV39637.1"/>
    </source>
</evidence>